<dbReference type="PANTHER" id="PTHR36934">
    <property type="entry name" value="BLR0278 PROTEIN"/>
    <property type="match status" value="1"/>
</dbReference>
<dbReference type="SUPFAM" id="SSF54637">
    <property type="entry name" value="Thioesterase/thiol ester dehydrase-isomerase"/>
    <property type="match status" value="1"/>
</dbReference>
<feature type="domain" description="Fluoroacetyl-CoA-specific thioesterase-like" evidence="3">
    <location>
        <begin position="35"/>
        <end position="126"/>
    </location>
</feature>
<protein>
    <submittedName>
        <fullName evidence="4">Thioesterase</fullName>
    </submittedName>
</protein>
<feature type="binding site" evidence="2">
    <location>
        <position position="121"/>
    </location>
    <ligand>
        <name>substrate</name>
    </ligand>
</feature>
<dbReference type="InterPro" id="IPR054485">
    <property type="entry name" value="FlK-like_dom"/>
</dbReference>
<dbReference type="Pfam" id="PF22636">
    <property type="entry name" value="FlK"/>
    <property type="match status" value="1"/>
</dbReference>
<evidence type="ECO:0000256" key="2">
    <source>
        <dbReference type="PIRSR" id="PIRSR014972-2"/>
    </source>
</evidence>
<evidence type="ECO:0000256" key="1">
    <source>
        <dbReference type="PIRSR" id="PIRSR014972-1"/>
    </source>
</evidence>
<reference evidence="4 5" key="1">
    <citation type="submission" date="2018-12" db="EMBL/GenBank/DDBJ databases">
        <authorList>
            <person name="Yang E."/>
        </authorList>
    </citation>
    <scope>NUCLEOTIDE SEQUENCE [LARGE SCALE GENOMIC DNA]</scope>
    <source>
        <strain evidence="4 5">SOD</strain>
    </source>
</reference>
<accession>A0A430HNZ9</accession>
<feature type="active site" evidence="1">
    <location>
        <position position="42"/>
    </location>
</feature>
<dbReference type="Proteomes" id="UP000278085">
    <property type="component" value="Unassembled WGS sequence"/>
</dbReference>
<feature type="binding site" evidence="2">
    <location>
        <position position="70"/>
    </location>
    <ligand>
        <name>CoA</name>
        <dbReference type="ChEBI" id="CHEBI:57287"/>
    </ligand>
</feature>
<name>A0A430HNZ9_9BURK</name>
<organism evidence="4 5">
    <name type="scientific">Massilia atriviolacea</name>
    <dbReference type="NCBI Taxonomy" id="2495579"/>
    <lineage>
        <taxon>Bacteria</taxon>
        <taxon>Pseudomonadati</taxon>
        <taxon>Pseudomonadota</taxon>
        <taxon>Betaproteobacteria</taxon>
        <taxon>Burkholderiales</taxon>
        <taxon>Oxalobacteraceae</taxon>
        <taxon>Telluria group</taxon>
        <taxon>Massilia</taxon>
    </lineage>
</organism>
<feature type="active site" evidence="1">
    <location>
        <position position="50"/>
    </location>
</feature>
<dbReference type="PIRSF" id="PIRSF014972">
    <property type="entry name" value="FlK"/>
    <property type="match status" value="1"/>
</dbReference>
<evidence type="ECO:0000259" key="3">
    <source>
        <dbReference type="Pfam" id="PF22636"/>
    </source>
</evidence>
<dbReference type="InterPro" id="IPR029069">
    <property type="entry name" value="HotDog_dom_sf"/>
</dbReference>
<keyword evidence="5" id="KW-1185">Reference proteome</keyword>
<dbReference type="Gene3D" id="3.10.129.10">
    <property type="entry name" value="Hotdog Thioesterase"/>
    <property type="match status" value="1"/>
</dbReference>
<feature type="binding site" evidence="2">
    <location>
        <position position="70"/>
    </location>
    <ligand>
        <name>substrate</name>
    </ligand>
</feature>
<dbReference type="EMBL" id="RXLQ01000004">
    <property type="protein sequence ID" value="RSZ59221.1"/>
    <property type="molecule type" value="Genomic_DNA"/>
</dbReference>
<dbReference type="PANTHER" id="PTHR36934:SF1">
    <property type="entry name" value="THIOESTERASE DOMAIN-CONTAINING PROTEIN"/>
    <property type="match status" value="1"/>
</dbReference>
<comment type="caution">
    <text evidence="4">The sequence shown here is derived from an EMBL/GenBank/DDBJ whole genome shotgun (WGS) entry which is preliminary data.</text>
</comment>
<feature type="active site" evidence="1">
    <location>
        <position position="77"/>
    </location>
</feature>
<evidence type="ECO:0000313" key="4">
    <source>
        <dbReference type="EMBL" id="RSZ59221.1"/>
    </source>
</evidence>
<dbReference type="AlphaFoldDB" id="A0A430HNZ9"/>
<gene>
    <name evidence="4" type="ORF">EJB06_08515</name>
</gene>
<proteinExistence type="predicted"/>
<dbReference type="RefSeq" id="WP_126073592.1">
    <property type="nucleotide sequence ID" value="NZ_CP051166.1"/>
</dbReference>
<sequence>MSPDLQPGFRFDWSYTVPARASVPQLYHDTGFCLDMPDVLATGYLVGMMELACVNGIMPFMDWPREQSLGTMVRFSHFAPTPPGMTLRIEGELLEVDGRRLLFRVQAWDGVDRICEGTHERHVIDRSRFNAKVASKAAAAAEAGLA</sequence>
<dbReference type="InterPro" id="IPR025540">
    <property type="entry name" value="FlK"/>
</dbReference>
<dbReference type="CDD" id="cd03440">
    <property type="entry name" value="hot_dog"/>
    <property type="match status" value="1"/>
</dbReference>
<dbReference type="OrthoDB" id="6902891at2"/>
<evidence type="ECO:0000313" key="5">
    <source>
        <dbReference type="Proteomes" id="UP000278085"/>
    </source>
</evidence>